<name>A0A6J5N881_9CAUD</name>
<protein>
    <submittedName>
        <fullName evidence="1">Uncharacterized protein</fullName>
    </submittedName>
</protein>
<sequence length="60" mass="6785">MEEGIENMTLRDYFAAKAVGHYLLNSTDRDAVNAGMEFEEFAAVQAYMLADAMMMAREDK</sequence>
<organism evidence="1">
    <name type="scientific">uncultured Caudovirales phage</name>
    <dbReference type="NCBI Taxonomy" id="2100421"/>
    <lineage>
        <taxon>Viruses</taxon>
        <taxon>Duplodnaviria</taxon>
        <taxon>Heunggongvirae</taxon>
        <taxon>Uroviricota</taxon>
        <taxon>Caudoviricetes</taxon>
        <taxon>Peduoviridae</taxon>
        <taxon>Maltschvirus</taxon>
        <taxon>Maltschvirus maltsch</taxon>
    </lineage>
</organism>
<gene>
    <name evidence="1" type="ORF">UFOVP653_20</name>
</gene>
<accession>A0A6J5N881</accession>
<evidence type="ECO:0000313" key="1">
    <source>
        <dbReference type="EMBL" id="CAB4154682.1"/>
    </source>
</evidence>
<proteinExistence type="predicted"/>
<dbReference type="EMBL" id="LR796613">
    <property type="protein sequence ID" value="CAB4154682.1"/>
    <property type="molecule type" value="Genomic_DNA"/>
</dbReference>
<reference evidence="1" key="1">
    <citation type="submission" date="2020-04" db="EMBL/GenBank/DDBJ databases">
        <authorList>
            <person name="Chiriac C."/>
            <person name="Salcher M."/>
            <person name="Ghai R."/>
            <person name="Kavagutti S V."/>
        </authorList>
    </citation>
    <scope>NUCLEOTIDE SEQUENCE</scope>
</reference>